<comment type="caution">
    <text evidence="1">The sequence shown here is derived from an EMBL/GenBank/DDBJ whole genome shotgun (WGS) entry which is preliminary data.</text>
</comment>
<gene>
    <name evidence="1" type="ORF">BJX66DRAFT_39284</name>
</gene>
<proteinExistence type="predicted"/>
<organism evidence="1 2">
    <name type="scientific">Aspergillus keveii</name>
    <dbReference type="NCBI Taxonomy" id="714993"/>
    <lineage>
        <taxon>Eukaryota</taxon>
        <taxon>Fungi</taxon>
        <taxon>Dikarya</taxon>
        <taxon>Ascomycota</taxon>
        <taxon>Pezizomycotina</taxon>
        <taxon>Eurotiomycetes</taxon>
        <taxon>Eurotiomycetidae</taxon>
        <taxon>Eurotiales</taxon>
        <taxon>Aspergillaceae</taxon>
        <taxon>Aspergillus</taxon>
        <taxon>Aspergillus subgen. Nidulantes</taxon>
    </lineage>
</organism>
<name>A0ABR4FSF7_9EURO</name>
<keyword evidence="2" id="KW-1185">Reference proteome</keyword>
<dbReference type="Proteomes" id="UP001610563">
    <property type="component" value="Unassembled WGS sequence"/>
</dbReference>
<dbReference type="EMBL" id="JBFTWV010000124">
    <property type="protein sequence ID" value="KAL2786185.1"/>
    <property type="molecule type" value="Genomic_DNA"/>
</dbReference>
<protein>
    <submittedName>
        <fullName evidence="1">Uncharacterized protein</fullName>
    </submittedName>
</protein>
<accession>A0ABR4FSF7</accession>
<evidence type="ECO:0000313" key="1">
    <source>
        <dbReference type="EMBL" id="KAL2786185.1"/>
    </source>
</evidence>
<reference evidence="1 2" key="1">
    <citation type="submission" date="2024-07" db="EMBL/GenBank/DDBJ databases">
        <title>Section-level genome sequencing and comparative genomics of Aspergillus sections Usti and Cavernicolus.</title>
        <authorList>
            <consortium name="Lawrence Berkeley National Laboratory"/>
            <person name="Nybo J.L."/>
            <person name="Vesth T.C."/>
            <person name="Theobald S."/>
            <person name="Frisvad J.C."/>
            <person name="Larsen T.O."/>
            <person name="Kjaerboelling I."/>
            <person name="Rothschild-Mancinelli K."/>
            <person name="Lyhne E.K."/>
            <person name="Kogle M.E."/>
            <person name="Barry K."/>
            <person name="Clum A."/>
            <person name="Na H."/>
            <person name="Ledsgaard L."/>
            <person name="Lin J."/>
            <person name="Lipzen A."/>
            <person name="Kuo A."/>
            <person name="Riley R."/>
            <person name="Mondo S."/>
            <person name="Labutti K."/>
            <person name="Haridas S."/>
            <person name="Pangalinan J."/>
            <person name="Salamov A.A."/>
            <person name="Simmons B.A."/>
            <person name="Magnuson J.K."/>
            <person name="Chen J."/>
            <person name="Drula E."/>
            <person name="Henrissat B."/>
            <person name="Wiebenga A."/>
            <person name="Lubbers R.J."/>
            <person name="Gomes A.C."/>
            <person name="Makela M.R."/>
            <person name="Stajich J."/>
            <person name="Grigoriev I.V."/>
            <person name="Mortensen U.H."/>
            <person name="De Vries R.P."/>
            <person name="Baker S.E."/>
            <person name="Andersen M.R."/>
        </authorList>
    </citation>
    <scope>NUCLEOTIDE SEQUENCE [LARGE SCALE GENOMIC DNA]</scope>
    <source>
        <strain evidence="1 2">CBS 209.92</strain>
    </source>
</reference>
<evidence type="ECO:0000313" key="2">
    <source>
        <dbReference type="Proteomes" id="UP001610563"/>
    </source>
</evidence>
<sequence>MSRVFPGPMRQLPRIILRAAPRARCIECAFYGMARRRTWLIPLSGERPVEIGGCEFVVLHLQLCSHTVAIAPAGLSKIRTKGTMDKSAPGEHIQSF</sequence>